<dbReference type="InterPro" id="IPR001387">
    <property type="entry name" value="Cro/C1-type_HTH"/>
</dbReference>
<dbReference type="EMBL" id="JBHTOK010000011">
    <property type="protein sequence ID" value="MFD1440289.1"/>
    <property type="molecule type" value="Genomic_DNA"/>
</dbReference>
<dbReference type="InterPro" id="IPR010982">
    <property type="entry name" value="Lambda_DNA-bd_dom_sf"/>
</dbReference>
<sequence length="589" mass="66169">MGQTLGELFRAFRTQRHISMKQAATGLNTATISRFERGQGDISLKIAGQLMFNIGMGVDDLGEMLGAQTQGFANGLQEIIKGQRTALATKVDTFLQQQTCAEPLAALIRQIQPFLRLPETEDRHLPLTLEQTLADRLAYPSKWSNFELYLISSAVPFASHELTTLLWQRLTALTDQTLGYQRQALWRLALVALLHNDKPLYAQIAADMQRISPIPALQIHFNSVMPQFLAISAIAEHRDPAPILGALRRVGATQLAAFLDHSVQTAGAKPAWHNQVIEDHYDSALAIEPDAKLMFGPTLARLRKQRGLTVKDVIGDWSAAAQSRFENGKTTLGFHSTLTLMQRLLVPTSQMQAATDATSTFRRYRLKAYTMASNFQQAHYTRDDLVNLLEEFRRTTPNFPEGLRVMYQGGLTTAFHWAAPDALPDHDPLYADATPSEQKAIVDYFRSLTTLSSQDMELLNLNINRIDQTYYDELVTVVLARIKPQSNVAAQLFDNCDNFIYGAVYFHVDSVIPKLTAAFTHESWLLSWWPICEVTELQTLAQVYQHDTEATRQAAAQLIADTRTLCPFDNTANYSEHWLTAFRGQGRQK</sequence>
<evidence type="ECO:0000313" key="2">
    <source>
        <dbReference type="EMBL" id="MFD1440289.1"/>
    </source>
</evidence>
<reference evidence="3" key="1">
    <citation type="journal article" date="2019" name="Int. J. Syst. Evol. Microbiol.">
        <title>The Global Catalogue of Microorganisms (GCM) 10K type strain sequencing project: providing services to taxonomists for standard genome sequencing and annotation.</title>
        <authorList>
            <consortium name="The Broad Institute Genomics Platform"/>
            <consortium name="The Broad Institute Genome Sequencing Center for Infectious Disease"/>
            <person name="Wu L."/>
            <person name="Ma J."/>
        </authorList>
    </citation>
    <scope>NUCLEOTIDE SEQUENCE [LARGE SCALE GENOMIC DNA]</scope>
    <source>
        <strain evidence="3">CCM 8912</strain>
    </source>
</reference>
<dbReference type="PANTHER" id="PTHR37038">
    <property type="entry name" value="TRANSCRIPTIONAL REGULATOR-RELATED"/>
    <property type="match status" value="1"/>
</dbReference>
<dbReference type="SUPFAM" id="SSF47413">
    <property type="entry name" value="lambda repressor-like DNA-binding domains"/>
    <property type="match status" value="1"/>
</dbReference>
<dbReference type="InterPro" id="IPR053163">
    <property type="entry name" value="HTH-type_regulator_Rgg"/>
</dbReference>
<feature type="domain" description="HTH cro/C1-type" evidence="1">
    <location>
        <begin position="9"/>
        <end position="61"/>
    </location>
</feature>
<comment type="caution">
    <text evidence="2">The sequence shown here is derived from an EMBL/GenBank/DDBJ whole genome shotgun (WGS) entry which is preliminary data.</text>
</comment>
<dbReference type="Proteomes" id="UP001597212">
    <property type="component" value="Unassembled WGS sequence"/>
</dbReference>
<accession>A0ABW4CSQ1</accession>
<evidence type="ECO:0000313" key="3">
    <source>
        <dbReference type="Proteomes" id="UP001597212"/>
    </source>
</evidence>
<dbReference type="CDD" id="cd00093">
    <property type="entry name" value="HTH_XRE"/>
    <property type="match status" value="1"/>
</dbReference>
<gene>
    <name evidence="2" type="ORF">ACFQ5K_02655</name>
</gene>
<keyword evidence="3" id="KW-1185">Reference proteome</keyword>
<organism evidence="2 3">
    <name type="scientific">Lacticaseibacillus hegangensis</name>
    <dbReference type="NCBI Taxonomy" id="2486010"/>
    <lineage>
        <taxon>Bacteria</taxon>
        <taxon>Bacillati</taxon>
        <taxon>Bacillota</taxon>
        <taxon>Bacilli</taxon>
        <taxon>Lactobacillales</taxon>
        <taxon>Lactobacillaceae</taxon>
        <taxon>Lacticaseibacillus</taxon>
    </lineage>
</organism>
<dbReference type="RefSeq" id="WP_125757412.1">
    <property type="nucleotide sequence ID" value="NZ_JBHTOK010000011.1"/>
</dbReference>
<dbReference type="SMART" id="SM00530">
    <property type="entry name" value="HTH_XRE"/>
    <property type="match status" value="2"/>
</dbReference>
<evidence type="ECO:0000259" key="1">
    <source>
        <dbReference type="PROSITE" id="PS50943"/>
    </source>
</evidence>
<name>A0ABW4CSQ1_9LACO</name>
<proteinExistence type="predicted"/>
<protein>
    <submittedName>
        <fullName evidence="2">Helix-turn-helix transcriptional regulator</fullName>
    </submittedName>
</protein>
<dbReference type="PROSITE" id="PS50943">
    <property type="entry name" value="HTH_CROC1"/>
    <property type="match status" value="1"/>
</dbReference>